<dbReference type="AlphaFoldDB" id="A0A5B9DAC9"/>
<feature type="transmembrane region" description="Helical" evidence="6">
    <location>
        <begin position="36"/>
        <end position="53"/>
    </location>
</feature>
<comment type="subcellular location">
    <subcellularLocation>
        <location evidence="1">Cell membrane</location>
        <topology evidence="1">Multi-pass membrane protein</topology>
    </subcellularLocation>
</comment>
<dbReference type="InterPro" id="IPR000620">
    <property type="entry name" value="EamA_dom"/>
</dbReference>
<reference evidence="8 9" key="1">
    <citation type="journal article" date="2020" name="Nature">
        <title>Isolation of an archaeon at the prokaryote-eukaryote interface.</title>
        <authorList>
            <person name="Imachi H."/>
            <person name="Nobu M.K."/>
            <person name="Nakahara N."/>
            <person name="Morono Y."/>
            <person name="Ogawara M."/>
            <person name="Takaki Y."/>
            <person name="Takano Y."/>
            <person name="Uematsu K."/>
            <person name="Ikuta T."/>
            <person name="Ito M."/>
            <person name="Matsui Y."/>
            <person name="Miyazaki M."/>
            <person name="Murata K."/>
            <person name="Saito Y."/>
            <person name="Sakai S."/>
            <person name="Song C."/>
            <person name="Tasumi E."/>
            <person name="Yamanaka Y."/>
            <person name="Yamaguchi T."/>
            <person name="Kamagata Y."/>
            <person name="Tamaki H."/>
            <person name="Takai K."/>
        </authorList>
    </citation>
    <scope>NUCLEOTIDE SEQUENCE [LARGE SCALE GENOMIC DNA]</scope>
    <source>
        <strain evidence="8 9">MK-D1</strain>
    </source>
</reference>
<feature type="transmembrane region" description="Helical" evidence="6">
    <location>
        <begin position="286"/>
        <end position="304"/>
    </location>
</feature>
<keyword evidence="2" id="KW-1003">Cell membrane</keyword>
<evidence type="ECO:0000256" key="4">
    <source>
        <dbReference type="ARBA" id="ARBA00022989"/>
    </source>
</evidence>
<keyword evidence="4 6" id="KW-1133">Transmembrane helix</keyword>
<feature type="transmembrane region" description="Helical" evidence="6">
    <location>
        <begin position="9"/>
        <end position="30"/>
    </location>
</feature>
<dbReference type="InterPro" id="IPR037185">
    <property type="entry name" value="EmrE-like"/>
</dbReference>
<feature type="transmembrane region" description="Helical" evidence="6">
    <location>
        <begin position="228"/>
        <end position="249"/>
    </location>
</feature>
<dbReference type="KEGG" id="psyt:DSAG12_01778"/>
<dbReference type="RefSeq" id="WP_147662846.1">
    <property type="nucleotide sequence ID" value="NZ_CP042905.2"/>
</dbReference>
<dbReference type="Pfam" id="PF00892">
    <property type="entry name" value="EamA"/>
    <property type="match status" value="2"/>
</dbReference>
<feature type="transmembrane region" description="Helical" evidence="6">
    <location>
        <begin position="74"/>
        <end position="92"/>
    </location>
</feature>
<organism evidence="8 9">
    <name type="scientific">Promethearchaeum syntrophicum</name>
    <dbReference type="NCBI Taxonomy" id="2594042"/>
    <lineage>
        <taxon>Archaea</taxon>
        <taxon>Promethearchaeati</taxon>
        <taxon>Promethearchaeota</taxon>
        <taxon>Promethearchaeia</taxon>
        <taxon>Promethearchaeales</taxon>
        <taxon>Promethearchaeaceae</taxon>
        <taxon>Promethearchaeum</taxon>
    </lineage>
</organism>
<dbReference type="EMBL" id="CP042905">
    <property type="protein sequence ID" value="QEE15951.1"/>
    <property type="molecule type" value="Genomic_DNA"/>
</dbReference>
<keyword evidence="5 6" id="KW-0472">Membrane</keyword>
<feature type="transmembrane region" description="Helical" evidence="6">
    <location>
        <begin position="261"/>
        <end position="280"/>
    </location>
</feature>
<evidence type="ECO:0000259" key="7">
    <source>
        <dbReference type="Pfam" id="PF00892"/>
    </source>
</evidence>
<accession>A0A5B9DAC9</accession>
<evidence type="ECO:0000313" key="9">
    <source>
        <dbReference type="Proteomes" id="UP000321408"/>
    </source>
</evidence>
<dbReference type="SUPFAM" id="SSF103481">
    <property type="entry name" value="Multidrug resistance efflux transporter EmrE"/>
    <property type="match status" value="2"/>
</dbReference>
<evidence type="ECO:0000256" key="1">
    <source>
        <dbReference type="ARBA" id="ARBA00004651"/>
    </source>
</evidence>
<protein>
    <submittedName>
        <fullName evidence="8">DMT family transporter</fullName>
    </submittedName>
</protein>
<feature type="transmembrane region" description="Helical" evidence="6">
    <location>
        <begin position="193"/>
        <end position="216"/>
    </location>
</feature>
<dbReference type="GeneID" id="41329771"/>
<keyword evidence="9" id="KW-1185">Reference proteome</keyword>
<gene>
    <name evidence="8" type="ORF">DSAG12_01778</name>
</gene>
<evidence type="ECO:0000313" key="8">
    <source>
        <dbReference type="EMBL" id="QEE15951.1"/>
    </source>
</evidence>
<keyword evidence="3 6" id="KW-0812">Transmembrane</keyword>
<feature type="transmembrane region" description="Helical" evidence="6">
    <location>
        <begin position="129"/>
        <end position="146"/>
    </location>
</feature>
<evidence type="ECO:0000256" key="5">
    <source>
        <dbReference type="ARBA" id="ARBA00023136"/>
    </source>
</evidence>
<evidence type="ECO:0000256" key="3">
    <source>
        <dbReference type="ARBA" id="ARBA00022692"/>
    </source>
</evidence>
<proteinExistence type="predicted"/>
<name>A0A5B9DAC9_9ARCH</name>
<feature type="domain" description="EamA" evidence="7">
    <location>
        <begin position="8"/>
        <end position="143"/>
    </location>
</feature>
<dbReference type="Proteomes" id="UP000321408">
    <property type="component" value="Chromosome"/>
</dbReference>
<feature type="domain" description="EamA" evidence="7">
    <location>
        <begin position="158"/>
        <end position="303"/>
    </location>
</feature>
<dbReference type="PANTHER" id="PTHR32322">
    <property type="entry name" value="INNER MEMBRANE TRANSPORTER"/>
    <property type="match status" value="1"/>
</dbReference>
<sequence length="311" mass="35372">MARKIFLSYLYLIIAIFLWATIEIAMKSIQDNTSPILINFLRFFIGGISLLVYRISTRKSQSLIYLIKTFPKSYIIASFFGLTLGMTLFAYGTSMTESYLAAAIISSNPLMISTYMILFKGEKRSLNKIFGIILGFFGMIMIITEFKFKDFLQMENLLGNILVFIGTALWCIDLVIGKILLEKAKENEEIAKVTSLDFNIVTFLTSSIFMIPFLFFPGEFSTLLNHTWDTWLILLYLGIFATGISYFLFFKGISKMEASKGINIVYLKPIFATILSFIIFDTNPSIFFYIGCAIEILALIIISYEKIDGKS</sequence>
<feature type="transmembrane region" description="Helical" evidence="6">
    <location>
        <begin position="98"/>
        <end position="117"/>
    </location>
</feature>
<dbReference type="InterPro" id="IPR050638">
    <property type="entry name" value="AA-Vitamin_Transporters"/>
</dbReference>
<evidence type="ECO:0000256" key="2">
    <source>
        <dbReference type="ARBA" id="ARBA00022475"/>
    </source>
</evidence>
<dbReference type="PANTHER" id="PTHR32322:SF18">
    <property type="entry name" value="S-ADENOSYLMETHIONINE_S-ADENOSYLHOMOCYSTEINE TRANSPORTER"/>
    <property type="match status" value="1"/>
</dbReference>
<evidence type="ECO:0000256" key="6">
    <source>
        <dbReference type="SAM" id="Phobius"/>
    </source>
</evidence>
<reference evidence="8 9" key="2">
    <citation type="journal article" date="2024" name="Int. J. Syst. Evol. Microbiol.">
        <title>Promethearchaeum syntrophicum gen. nov., sp. nov., an anaerobic, obligately syntrophic archaeon, the first isolate of the lineage 'Asgard' archaea, and proposal of the new archaeal phylum Promethearchaeota phyl. nov. and kingdom Promethearchaeati regn. nov.</title>
        <authorList>
            <person name="Imachi H."/>
            <person name="Nobu M.K."/>
            <person name="Kato S."/>
            <person name="Takaki Y."/>
            <person name="Miyazaki M."/>
            <person name="Miyata M."/>
            <person name="Ogawara M."/>
            <person name="Saito Y."/>
            <person name="Sakai S."/>
            <person name="Tahara Y.O."/>
            <person name="Takano Y."/>
            <person name="Tasumi E."/>
            <person name="Uematsu K."/>
            <person name="Yoshimura T."/>
            <person name="Itoh T."/>
            <person name="Ohkuma M."/>
            <person name="Takai K."/>
        </authorList>
    </citation>
    <scope>NUCLEOTIDE SEQUENCE [LARGE SCALE GENOMIC DNA]</scope>
    <source>
        <strain evidence="8 9">MK-D1</strain>
    </source>
</reference>
<dbReference type="GO" id="GO:0005886">
    <property type="term" value="C:plasma membrane"/>
    <property type="evidence" value="ECO:0007669"/>
    <property type="project" value="UniProtKB-SubCell"/>
</dbReference>
<feature type="transmembrane region" description="Helical" evidence="6">
    <location>
        <begin position="158"/>
        <end position="181"/>
    </location>
</feature>